<protein>
    <submittedName>
        <fullName evidence="3">Uncharacterized protein</fullName>
    </submittedName>
</protein>
<organism evidence="3 4">
    <name type="scientific">Stylosanthes scabra</name>
    <dbReference type="NCBI Taxonomy" id="79078"/>
    <lineage>
        <taxon>Eukaryota</taxon>
        <taxon>Viridiplantae</taxon>
        <taxon>Streptophyta</taxon>
        <taxon>Embryophyta</taxon>
        <taxon>Tracheophyta</taxon>
        <taxon>Spermatophyta</taxon>
        <taxon>Magnoliopsida</taxon>
        <taxon>eudicotyledons</taxon>
        <taxon>Gunneridae</taxon>
        <taxon>Pentapetalae</taxon>
        <taxon>rosids</taxon>
        <taxon>fabids</taxon>
        <taxon>Fabales</taxon>
        <taxon>Fabaceae</taxon>
        <taxon>Papilionoideae</taxon>
        <taxon>50 kb inversion clade</taxon>
        <taxon>dalbergioids sensu lato</taxon>
        <taxon>Dalbergieae</taxon>
        <taxon>Pterocarpus clade</taxon>
        <taxon>Stylosanthes</taxon>
    </lineage>
</organism>
<accession>A0ABU6TCM4</accession>
<keyword evidence="2" id="KW-1133">Transmembrane helix</keyword>
<proteinExistence type="predicted"/>
<evidence type="ECO:0000313" key="3">
    <source>
        <dbReference type="EMBL" id="MED6146469.1"/>
    </source>
</evidence>
<keyword evidence="2" id="KW-0812">Transmembrane</keyword>
<reference evidence="3 4" key="1">
    <citation type="journal article" date="2023" name="Plants (Basel)">
        <title>Bridging the Gap: Combining Genomics and Transcriptomics Approaches to Understand Stylosanthes scabra, an Orphan Legume from the Brazilian Caatinga.</title>
        <authorList>
            <person name="Ferreira-Neto J.R.C."/>
            <person name="da Silva M.D."/>
            <person name="Binneck E."/>
            <person name="de Melo N.F."/>
            <person name="da Silva R.H."/>
            <person name="de Melo A.L.T.M."/>
            <person name="Pandolfi V."/>
            <person name="Bustamante F.O."/>
            <person name="Brasileiro-Vidal A.C."/>
            <person name="Benko-Iseppon A.M."/>
        </authorList>
    </citation>
    <scope>NUCLEOTIDE SEQUENCE [LARGE SCALE GENOMIC DNA]</scope>
    <source>
        <tissue evidence="3">Leaves</tissue>
    </source>
</reference>
<dbReference type="Proteomes" id="UP001341840">
    <property type="component" value="Unassembled WGS sequence"/>
</dbReference>
<keyword evidence="4" id="KW-1185">Reference proteome</keyword>
<feature type="region of interest" description="Disordered" evidence="1">
    <location>
        <begin position="68"/>
        <end position="103"/>
    </location>
</feature>
<gene>
    <name evidence="3" type="ORF">PIB30_034697</name>
</gene>
<comment type="caution">
    <text evidence="3">The sequence shown here is derived from an EMBL/GenBank/DDBJ whole genome shotgun (WGS) entry which is preliminary data.</text>
</comment>
<feature type="transmembrane region" description="Helical" evidence="2">
    <location>
        <begin position="25"/>
        <end position="44"/>
    </location>
</feature>
<feature type="compositionally biased region" description="Polar residues" evidence="1">
    <location>
        <begin position="94"/>
        <end position="103"/>
    </location>
</feature>
<evidence type="ECO:0000256" key="1">
    <source>
        <dbReference type="SAM" id="MobiDB-lite"/>
    </source>
</evidence>
<keyword evidence="2" id="KW-0472">Membrane</keyword>
<name>A0ABU6TCM4_9FABA</name>
<dbReference type="EMBL" id="JASCZI010090783">
    <property type="protein sequence ID" value="MED6146469.1"/>
    <property type="molecule type" value="Genomic_DNA"/>
</dbReference>
<evidence type="ECO:0000256" key="2">
    <source>
        <dbReference type="SAM" id="Phobius"/>
    </source>
</evidence>
<evidence type="ECO:0000313" key="4">
    <source>
        <dbReference type="Proteomes" id="UP001341840"/>
    </source>
</evidence>
<sequence length="103" mass="11738">MNWARHVYSFLLNEIQEMRKKNLKSVDGCVFALLIIYIFVAGVLERRQLQKRIKVEFEDSGGLVNQARSRVSKRLSSAGKKTTKKVEPPKKAQIMSSTLAKSL</sequence>